<reference evidence="1 2" key="1">
    <citation type="journal article" date="2015" name="Genome Announc.">
        <title>Expanding the biotechnology potential of lactobacilli through comparative genomics of 213 strains and associated genera.</title>
        <authorList>
            <person name="Sun Z."/>
            <person name="Harris H.M."/>
            <person name="McCann A."/>
            <person name="Guo C."/>
            <person name="Argimon S."/>
            <person name="Zhang W."/>
            <person name="Yang X."/>
            <person name="Jeffery I.B."/>
            <person name="Cooney J.C."/>
            <person name="Kagawa T.F."/>
            <person name="Liu W."/>
            <person name="Song Y."/>
            <person name="Salvetti E."/>
            <person name="Wrobel A."/>
            <person name="Rasinkangas P."/>
            <person name="Parkhill J."/>
            <person name="Rea M.C."/>
            <person name="O'Sullivan O."/>
            <person name="Ritari J."/>
            <person name="Douillard F.P."/>
            <person name="Paul Ross R."/>
            <person name="Yang R."/>
            <person name="Briner A.E."/>
            <person name="Felis G.E."/>
            <person name="de Vos W.M."/>
            <person name="Barrangou R."/>
            <person name="Klaenhammer T.R."/>
            <person name="Caufield P.W."/>
            <person name="Cui Y."/>
            <person name="Zhang H."/>
            <person name="O'Toole P.W."/>
        </authorList>
    </citation>
    <scope>NUCLEOTIDE SEQUENCE [LARGE SCALE GENOMIC DNA]</scope>
    <source>
        <strain evidence="1 2">DSM 19519</strain>
    </source>
</reference>
<name>A0A0R1MRG8_9LACO</name>
<dbReference type="Proteomes" id="UP000051448">
    <property type="component" value="Unassembled WGS sequence"/>
</dbReference>
<evidence type="ECO:0000313" key="1">
    <source>
        <dbReference type="EMBL" id="KRL07794.1"/>
    </source>
</evidence>
<gene>
    <name evidence="1" type="ORF">FC92_GL001365</name>
</gene>
<evidence type="ECO:0000313" key="2">
    <source>
        <dbReference type="Proteomes" id="UP000051448"/>
    </source>
</evidence>
<comment type="caution">
    <text evidence="1">The sequence shown here is derived from an EMBL/GenBank/DDBJ whole genome shotgun (WGS) entry which is preliminary data.</text>
</comment>
<organism evidence="1 2">
    <name type="scientific">Liquorilactobacillus hordei DSM 19519</name>
    <dbReference type="NCBI Taxonomy" id="1423759"/>
    <lineage>
        <taxon>Bacteria</taxon>
        <taxon>Bacillati</taxon>
        <taxon>Bacillota</taxon>
        <taxon>Bacilli</taxon>
        <taxon>Lactobacillales</taxon>
        <taxon>Lactobacillaceae</taxon>
        <taxon>Liquorilactobacillus</taxon>
    </lineage>
</organism>
<dbReference type="AlphaFoldDB" id="A0A0R1MRG8"/>
<sequence>MQISTMNKLHINYLLSQTSKKELGQKLHFVLALFLITYRSYLAKPAKIFEESSALI</sequence>
<proteinExistence type="predicted"/>
<dbReference type="EMBL" id="AZDX01000004">
    <property type="protein sequence ID" value="KRL07794.1"/>
    <property type="molecule type" value="Genomic_DNA"/>
</dbReference>
<keyword evidence="2" id="KW-1185">Reference proteome</keyword>
<accession>A0A0R1MRG8</accession>
<protein>
    <submittedName>
        <fullName evidence="1">Uncharacterized protein</fullName>
    </submittedName>
</protein>